<sequence>MAAAKAEGWGLRQIGGQAGLSHEKVRYRLAQRAGRGEPAGGTS</sequence>
<reference evidence="1 2" key="1">
    <citation type="journal article" date="2019" name="Int. J. Syst. Evol. Microbiol.">
        <title>The Global Catalogue of Microorganisms (GCM) 10K type strain sequencing project: providing services to taxonomists for standard genome sequencing and annotation.</title>
        <authorList>
            <consortium name="The Broad Institute Genomics Platform"/>
            <consortium name="The Broad Institute Genome Sequencing Center for Infectious Disease"/>
            <person name="Wu L."/>
            <person name="Ma J."/>
        </authorList>
    </citation>
    <scope>NUCLEOTIDE SEQUENCE [LARGE SCALE GENOMIC DNA]</scope>
    <source>
        <strain evidence="1 2">JCM 11574</strain>
    </source>
</reference>
<evidence type="ECO:0000313" key="1">
    <source>
        <dbReference type="EMBL" id="GAA2773590.1"/>
    </source>
</evidence>
<proteinExistence type="predicted"/>
<protein>
    <submittedName>
        <fullName evidence="1">Uncharacterized protein</fullName>
    </submittedName>
</protein>
<name>A0ABN3V0K7_9ACTN</name>
<dbReference type="RefSeq" id="WP_345057701.1">
    <property type="nucleotide sequence ID" value="NZ_BAAAVM010000115.1"/>
</dbReference>
<accession>A0ABN3V0K7</accession>
<comment type="caution">
    <text evidence="1">The sequence shown here is derived from an EMBL/GenBank/DDBJ whole genome shotgun (WGS) entry which is preliminary data.</text>
</comment>
<dbReference type="EMBL" id="BAAAVM010000115">
    <property type="protein sequence ID" value="GAA2773590.1"/>
    <property type="molecule type" value="Genomic_DNA"/>
</dbReference>
<organism evidence="1 2">
    <name type="scientific">Streptomyces rameus</name>
    <dbReference type="NCBI Taxonomy" id="68261"/>
    <lineage>
        <taxon>Bacteria</taxon>
        <taxon>Bacillati</taxon>
        <taxon>Actinomycetota</taxon>
        <taxon>Actinomycetes</taxon>
        <taxon>Kitasatosporales</taxon>
        <taxon>Streptomycetaceae</taxon>
        <taxon>Streptomyces</taxon>
    </lineage>
</organism>
<gene>
    <name evidence="1" type="ORF">GCM10010521_59740</name>
</gene>
<dbReference type="Proteomes" id="UP001500893">
    <property type="component" value="Unassembled WGS sequence"/>
</dbReference>
<keyword evidence="2" id="KW-1185">Reference proteome</keyword>
<evidence type="ECO:0000313" key="2">
    <source>
        <dbReference type="Proteomes" id="UP001500893"/>
    </source>
</evidence>